<dbReference type="GO" id="GO:0004526">
    <property type="term" value="F:ribonuclease P activity"/>
    <property type="evidence" value="ECO:0007669"/>
    <property type="project" value="UniProtKB-UniRule"/>
</dbReference>
<evidence type="ECO:0000256" key="3">
    <source>
        <dbReference type="ARBA" id="ARBA00022722"/>
    </source>
</evidence>
<dbReference type="GO" id="GO:0005737">
    <property type="term" value="C:cytoplasm"/>
    <property type="evidence" value="ECO:0007669"/>
    <property type="project" value="UniProtKB-SubCell"/>
</dbReference>
<keyword evidence="2 6" id="KW-0819">tRNA processing</keyword>
<name>A0A0M0BRX2_9ARCH</name>
<comment type="caution">
    <text evidence="7">The sequence shown here is derived from an EMBL/GenBank/DDBJ whole genome shotgun (WGS) entry which is preliminary data.</text>
</comment>
<dbReference type="SUPFAM" id="SSF89550">
    <property type="entry name" value="PHP domain-like"/>
    <property type="match status" value="1"/>
</dbReference>
<dbReference type="Pfam" id="PF01876">
    <property type="entry name" value="RNase_P_p30"/>
    <property type="match status" value="1"/>
</dbReference>
<proteinExistence type="inferred from homology"/>
<organism evidence="7 8">
    <name type="scientific">miscellaneous Crenarchaeota group-1 archaeon SG8-32-3</name>
    <dbReference type="NCBI Taxonomy" id="1685125"/>
    <lineage>
        <taxon>Archaea</taxon>
        <taxon>Candidatus Bathyarchaeota</taxon>
        <taxon>MCG-1</taxon>
    </lineage>
</organism>
<evidence type="ECO:0000256" key="5">
    <source>
        <dbReference type="ARBA" id="ARBA00022801"/>
    </source>
</evidence>
<comment type="catalytic activity">
    <reaction evidence="6">
        <text>Endonucleolytic cleavage of RNA, removing 5'-extranucleotides from tRNA precursor.</text>
        <dbReference type="EC" id="3.1.26.5"/>
    </reaction>
</comment>
<evidence type="ECO:0000313" key="7">
    <source>
        <dbReference type="EMBL" id="KON31348.1"/>
    </source>
</evidence>
<comment type="function">
    <text evidence="6">Part of ribonuclease P, a protein complex that generates mature tRNA molecules by cleaving their 5'-ends.</text>
</comment>
<keyword evidence="3 6" id="KW-0540">Nuclease</keyword>
<protein>
    <recommendedName>
        <fullName evidence="6">Ribonuclease P protein component 3</fullName>
        <shortName evidence="6">RNase P component 3</shortName>
        <ecNumber evidence="6">3.1.26.5</ecNumber>
    </recommendedName>
    <alternativeName>
        <fullName evidence="6">Rpp30</fullName>
    </alternativeName>
</protein>
<keyword evidence="5 6" id="KW-0378">Hydrolase</keyword>
<keyword evidence="4 6" id="KW-0255">Endonuclease</keyword>
<evidence type="ECO:0000256" key="2">
    <source>
        <dbReference type="ARBA" id="ARBA00022694"/>
    </source>
</evidence>
<dbReference type="HAMAP" id="MF_00756">
    <property type="entry name" value="RNase_P_3"/>
    <property type="match status" value="1"/>
</dbReference>
<dbReference type="EC" id="3.1.26.5" evidence="6"/>
<dbReference type="InterPro" id="IPR023539">
    <property type="entry name" value="RNase_P_comp-3_arc"/>
</dbReference>
<reference evidence="8" key="1">
    <citation type="submission" date="2015-06" db="EMBL/GenBank/DDBJ databases">
        <title>New insights into the roles of widespread benthic archaea in carbon and nitrogen cycling.</title>
        <authorList>
            <person name="Lazar C.S."/>
            <person name="Baker B.J."/>
            <person name="Seitz K.W."/>
            <person name="Hyde A.S."/>
            <person name="Dick G.J."/>
            <person name="Hinrichs K.-U."/>
            <person name="Teske A.P."/>
        </authorList>
    </citation>
    <scope>NUCLEOTIDE SEQUENCE [LARGE SCALE GENOMIC DNA]</scope>
</reference>
<comment type="similarity">
    <text evidence="6">Belongs to the eukaryotic/archaeal RNase P protein component 3 family.</text>
</comment>
<evidence type="ECO:0000313" key="8">
    <source>
        <dbReference type="Proteomes" id="UP000054016"/>
    </source>
</evidence>
<evidence type="ECO:0000256" key="6">
    <source>
        <dbReference type="HAMAP-Rule" id="MF_00756"/>
    </source>
</evidence>
<comment type="subcellular location">
    <subcellularLocation>
        <location evidence="6">Cytoplasm</location>
    </subcellularLocation>
</comment>
<sequence length="244" mass="27100">MKRIFADLHLRVNVKDSAGMLRVLSKVAALGYDLVGVSLAAETCAEEVERLRGVCAELGLDFVSRVDLRPRGSANLIRQLRRLRRKFEVVCVSCESKAIARQAAKDRRVDLLSFPLLDFRRRFFDRAEAELAHGGVAGLEVDVKPLLVLEGPARVRLLSYLRGEVAIAKSFGVPIVVSSGVSRELMLRKPREMAALGFLFGLDEVYGLDAVSRIPVTLVKRNREKLSDGFVAPGIRLVKEERDC</sequence>
<dbReference type="GO" id="GO:0001682">
    <property type="term" value="P:tRNA 5'-leader removal"/>
    <property type="evidence" value="ECO:0007669"/>
    <property type="project" value="UniProtKB-UniRule"/>
</dbReference>
<evidence type="ECO:0000256" key="4">
    <source>
        <dbReference type="ARBA" id="ARBA00022759"/>
    </source>
</evidence>
<keyword evidence="1 6" id="KW-0963">Cytoplasm</keyword>
<dbReference type="GO" id="GO:0030677">
    <property type="term" value="C:ribonuclease P complex"/>
    <property type="evidence" value="ECO:0007669"/>
    <property type="project" value="UniProtKB-UniRule"/>
</dbReference>
<dbReference type="InterPro" id="IPR002738">
    <property type="entry name" value="RNase_P_p30"/>
</dbReference>
<evidence type="ECO:0000256" key="1">
    <source>
        <dbReference type="ARBA" id="ARBA00022490"/>
    </source>
</evidence>
<dbReference type="Gene3D" id="3.20.20.140">
    <property type="entry name" value="Metal-dependent hydrolases"/>
    <property type="match status" value="1"/>
</dbReference>
<dbReference type="AlphaFoldDB" id="A0A0M0BRX2"/>
<comment type="subunit">
    <text evidence="6">Consists of a catalytic RNA component and at least 4-5 protein subunits.</text>
</comment>
<dbReference type="Proteomes" id="UP000054016">
    <property type="component" value="Unassembled WGS sequence"/>
</dbReference>
<gene>
    <name evidence="6" type="primary">rnp3</name>
    <name evidence="7" type="ORF">AC478_02980</name>
</gene>
<accession>A0A0M0BRX2</accession>
<dbReference type="InterPro" id="IPR016195">
    <property type="entry name" value="Pol/histidinol_Pase-like"/>
</dbReference>
<dbReference type="EMBL" id="LFWV01000037">
    <property type="protein sequence ID" value="KON31348.1"/>
    <property type="molecule type" value="Genomic_DNA"/>
</dbReference>